<name>A0ABV7GCY7_9GAMM</name>
<evidence type="ECO:0000313" key="4">
    <source>
        <dbReference type="EMBL" id="MFC3139245.1"/>
    </source>
</evidence>
<evidence type="ECO:0000313" key="5">
    <source>
        <dbReference type="Proteomes" id="UP001595621"/>
    </source>
</evidence>
<accession>A0ABV7GCY7</accession>
<dbReference type="EMBL" id="JBHRTD010000016">
    <property type="protein sequence ID" value="MFC3139245.1"/>
    <property type="molecule type" value="Genomic_DNA"/>
</dbReference>
<dbReference type="Pfam" id="PF22352">
    <property type="entry name" value="K319L-like_PKD"/>
    <property type="match status" value="4"/>
</dbReference>
<reference evidence="5" key="1">
    <citation type="journal article" date="2019" name="Int. J. Syst. Evol. Microbiol.">
        <title>The Global Catalogue of Microorganisms (GCM) 10K type strain sequencing project: providing services to taxonomists for standard genome sequencing and annotation.</title>
        <authorList>
            <consortium name="The Broad Institute Genomics Platform"/>
            <consortium name="The Broad Institute Genome Sequencing Center for Infectious Disease"/>
            <person name="Wu L."/>
            <person name="Ma J."/>
        </authorList>
    </citation>
    <scope>NUCLEOTIDE SEQUENCE [LARGE SCALE GENOMIC DNA]</scope>
    <source>
        <strain evidence="5">KCTC 52277</strain>
    </source>
</reference>
<dbReference type="PROSITE" id="PS51257">
    <property type="entry name" value="PROKAR_LIPOPROTEIN"/>
    <property type="match status" value="1"/>
</dbReference>
<dbReference type="Gene3D" id="2.60.40.3010">
    <property type="match status" value="4"/>
</dbReference>
<feature type="signal peptide" evidence="2">
    <location>
        <begin position="1"/>
        <end position="21"/>
    </location>
</feature>
<dbReference type="SMART" id="SM00089">
    <property type="entry name" value="PKD"/>
    <property type="match status" value="2"/>
</dbReference>
<evidence type="ECO:0000259" key="3">
    <source>
        <dbReference type="SMART" id="SM00089"/>
    </source>
</evidence>
<gene>
    <name evidence="4" type="ORF">ACFOE0_13745</name>
</gene>
<feature type="region of interest" description="Disordered" evidence="1">
    <location>
        <begin position="26"/>
        <end position="46"/>
    </location>
</feature>
<dbReference type="InterPro" id="IPR022409">
    <property type="entry name" value="PKD/Chitinase_dom"/>
</dbReference>
<feature type="chain" id="PRO_5045534036" evidence="2">
    <location>
        <begin position="22"/>
        <end position="1043"/>
    </location>
</feature>
<organism evidence="4 5">
    <name type="scientific">Shewanella submarina</name>
    <dbReference type="NCBI Taxonomy" id="2016376"/>
    <lineage>
        <taxon>Bacteria</taxon>
        <taxon>Pseudomonadati</taxon>
        <taxon>Pseudomonadota</taxon>
        <taxon>Gammaproteobacteria</taxon>
        <taxon>Alteromonadales</taxon>
        <taxon>Shewanellaceae</taxon>
        <taxon>Shewanella</taxon>
    </lineage>
</organism>
<dbReference type="InterPro" id="IPR018247">
    <property type="entry name" value="EF_Hand_1_Ca_BS"/>
</dbReference>
<keyword evidence="2" id="KW-0732">Signal</keyword>
<dbReference type="PROSITE" id="PS00018">
    <property type="entry name" value="EF_HAND_1"/>
    <property type="match status" value="1"/>
</dbReference>
<sequence length="1043" mass="113689">MKNNNKVALLALLTLFLSACGGGDDGDTTPPASTPAPAPQPVNNAPNITLKNITVKEREAATITADATDSDGSIASYSWVKKSGPEVVTQGNATGTLSFTAPEVSEDQILVFTLTVTDDKGASTSRDVQVSVVNNLLPEISVAGVTLREGRGGTISAEVSDPDGSVSGFDWVQKSGTPAMYSGENTGVLTITAPVVSADEILVFTLTATDNDGESSSRDVQVNVVNNRLPEISVADLALRERGSASINAVVKDPDGSVSNIAWVQKSGTPAMYSGENTGVLAITAPVVSSDEILVFTLTATDNDGESSSRDVQVNVVNNLLPDIVVSDIVVNEGDSAVITADVSDSDGSVESFEWIQKSGTQAIFTGEDTDSLNLTAPIIAEDEVLVFSLRATDNDGETTARDVNVSVKANVLVITLQGKVWDSPVADAKLTVEVAEQRFYTVADSEGNYSIDVQVDDSLANELVKIIAVGPEDDSITRLISLADDFESLLELAGNDNILTRDESFAVNVTNVSTAIYSLMKYANNNEEIATKESFDTALENYDASFVLPLATAIKLVLDYSDDNPELGLPNGVANVAVFAENLASVNNYIENARDLPSSLYSEVEQIIVSNPEVIDRNTQGYQVSGSYFFHPQDNDIDYNRMFLNEGGAGHYYGYSNSALTWTVTEEGTLVTFAGDGLLVSSSSIQHPSTGETVFVETYRPSILIRWFHNDAKSAQMVIETNDVNTYSAPDLPDETSMAYFFSQSATKDDGMLSMQEVIQAGANYTVNVTPRTLSIDDEVQGKYDPIRSAETTLDLYIGENDSATLSYMHYDGSGEHQEISVAATFNIDSTGTLNVEPENNLIQNLNVAIDKQTPATAYVTDPNVYRLDGGYLFKKNMSGWTNEMAPGIYAIPWDFREPLYNFWIEIYANGEALTVSTWDNNEDGVLSNDEFLVMPSLWMINESGKMVVRRYRGAGYEYCEPLQWETTLADECRLYNERIWELYDVVDDEYHINQIHEFYYDPFLLEDELQDFPADKHILWNVSDNNVYRIKVESRPIPIPD</sequence>
<keyword evidence="5" id="KW-1185">Reference proteome</keyword>
<proteinExistence type="predicted"/>
<protein>
    <submittedName>
        <fullName evidence="4">Ig-like domain-containing protein</fullName>
    </submittedName>
</protein>
<comment type="caution">
    <text evidence="4">The sequence shown here is derived from an EMBL/GenBank/DDBJ whole genome shotgun (WGS) entry which is preliminary data.</text>
</comment>
<evidence type="ECO:0000256" key="1">
    <source>
        <dbReference type="SAM" id="MobiDB-lite"/>
    </source>
</evidence>
<feature type="domain" description="PKD/Chitinase" evidence="3">
    <location>
        <begin position="321"/>
        <end position="411"/>
    </location>
</feature>
<feature type="domain" description="PKD/Chitinase" evidence="3">
    <location>
        <begin position="45"/>
        <end position="135"/>
    </location>
</feature>
<dbReference type="Proteomes" id="UP001595621">
    <property type="component" value="Unassembled WGS sequence"/>
</dbReference>
<dbReference type="RefSeq" id="WP_248937784.1">
    <property type="nucleotide sequence ID" value="NZ_JAKILF010000014.1"/>
</dbReference>
<evidence type="ECO:0000256" key="2">
    <source>
        <dbReference type="SAM" id="SignalP"/>
    </source>
</evidence>